<reference evidence="1 2" key="1">
    <citation type="submission" date="2024-08" db="EMBL/GenBank/DDBJ databases">
        <title>Genome sequence of Streptomyces aureus CACIA-1.46HGO.</title>
        <authorList>
            <person name="Evangelista-Martinez Z."/>
        </authorList>
    </citation>
    <scope>NUCLEOTIDE SEQUENCE [LARGE SCALE GENOMIC DNA]</scope>
    <source>
        <strain evidence="1 2">CACIA-1.46HGO</strain>
    </source>
</reference>
<evidence type="ECO:0000313" key="1">
    <source>
        <dbReference type="EMBL" id="MFA3837831.1"/>
    </source>
</evidence>
<gene>
    <name evidence="1" type="ORF">ACEG43_16895</name>
</gene>
<evidence type="ECO:0000313" key="2">
    <source>
        <dbReference type="Proteomes" id="UP001571476"/>
    </source>
</evidence>
<protein>
    <submittedName>
        <fullName evidence="1">Uncharacterized protein</fullName>
    </submittedName>
</protein>
<dbReference type="EMBL" id="JBGOSP010000007">
    <property type="protein sequence ID" value="MFA3837831.1"/>
    <property type="molecule type" value="Genomic_DNA"/>
</dbReference>
<dbReference type="Proteomes" id="UP001571476">
    <property type="component" value="Unassembled WGS sequence"/>
</dbReference>
<name>A0ABV4SHB4_9ACTN</name>
<dbReference type="RefSeq" id="WP_326709424.1">
    <property type="nucleotide sequence ID" value="NZ_JBGOSP010000007.1"/>
</dbReference>
<proteinExistence type="predicted"/>
<keyword evidence="2" id="KW-1185">Reference proteome</keyword>
<sequence length="43" mass="4734">MPGERARAALQTMRPLVSRTPDIVRTTIESADGSSRMGEFQVD</sequence>
<accession>A0ABV4SHB4</accession>
<organism evidence="1 2">
    <name type="scientific">Streptomyces aureus</name>
    <dbReference type="NCBI Taxonomy" id="193461"/>
    <lineage>
        <taxon>Bacteria</taxon>
        <taxon>Bacillati</taxon>
        <taxon>Actinomycetota</taxon>
        <taxon>Actinomycetes</taxon>
        <taxon>Kitasatosporales</taxon>
        <taxon>Streptomycetaceae</taxon>
        <taxon>Streptomyces</taxon>
    </lineage>
</organism>
<comment type="caution">
    <text evidence="1">The sequence shown here is derived from an EMBL/GenBank/DDBJ whole genome shotgun (WGS) entry which is preliminary data.</text>
</comment>